<keyword evidence="3" id="KW-0472">Membrane</keyword>
<dbReference type="OMA" id="EIMHENI"/>
<dbReference type="Proteomes" id="UP000751190">
    <property type="component" value="Unassembled WGS sequence"/>
</dbReference>
<dbReference type="Pfam" id="PF00957">
    <property type="entry name" value="Synaptobrevin"/>
    <property type="match status" value="1"/>
</dbReference>
<dbReference type="Gene3D" id="1.20.5.110">
    <property type="match status" value="1"/>
</dbReference>
<protein>
    <recommendedName>
        <fullName evidence="4">V-SNARE coiled-coil homology domain-containing protein</fullName>
    </recommendedName>
</protein>
<dbReference type="PRINTS" id="PR00219">
    <property type="entry name" value="SYNAPTOBREVN"/>
</dbReference>
<evidence type="ECO:0000256" key="2">
    <source>
        <dbReference type="PROSITE-ProRule" id="PRU00290"/>
    </source>
</evidence>
<dbReference type="CDD" id="cd15843">
    <property type="entry name" value="R-SNARE"/>
    <property type="match status" value="1"/>
</dbReference>
<dbReference type="PANTHER" id="PTHR21136">
    <property type="entry name" value="SNARE PROTEINS"/>
    <property type="match status" value="1"/>
</dbReference>
<dbReference type="AlphaFoldDB" id="A0A8J5XS92"/>
<proteinExistence type="predicted"/>
<keyword evidence="2" id="KW-0175">Coiled coil</keyword>
<gene>
    <name evidence="5" type="ORF">KFE25_007083</name>
</gene>
<evidence type="ECO:0000256" key="3">
    <source>
        <dbReference type="SAM" id="Phobius"/>
    </source>
</evidence>
<keyword evidence="3" id="KW-1133">Transmembrane helix</keyword>
<organism evidence="5 6">
    <name type="scientific">Diacronema lutheri</name>
    <name type="common">Unicellular marine alga</name>
    <name type="synonym">Monochrysis lutheri</name>
    <dbReference type="NCBI Taxonomy" id="2081491"/>
    <lineage>
        <taxon>Eukaryota</taxon>
        <taxon>Haptista</taxon>
        <taxon>Haptophyta</taxon>
        <taxon>Pavlovophyceae</taxon>
        <taxon>Pavlovales</taxon>
        <taxon>Pavlovaceae</taxon>
        <taxon>Diacronema</taxon>
    </lineage>
</organism>
<keyword evidence="6" id="KW-1185">Reference proteome</keyword>
<accession>A0A8J5XS92</accession>
<dbReference type="OrthoDB" id="45403at2759"/>
<evidence type="ECO:0000313" key="5">
    <source>
        <dbReference type="EMBL" id="KAG8468031.1"/>
    </source>
</evidence>
<evidence type="ECO:0000313" key="6">
    <source>
        <dbReference type="Proteomes" id="UP000751190"/>
    </source>
</evidence>
<keyword evidence="1" id="KW-0813">Transport</keyword>
<feature type="domain" description="V-SNARE coiled-coil homology" evidence="4">
    <location>
        <begin position="95"/>
        <end position="155"/>
    </location>
</feature>
<dbReference type="GO" id="GO:0016192">
    <property type="term" value="P:vesicle-mediated transport"/>
    <property type="evidence" value="ECO:0007669"/>
    <property type="project" value="InterPro"/>
</dbReference>
<dbReference type="EMBL" id="JAGTXO010000005">
    <property type="protein sequence ID" value="KAG8468031.1"/>
    <property type="molecule type" value="Genomic_DNA"/>
</dbReference>
<sequence>MRRATPGWDFLADGKLKALKLPAILHGGATTIAVVAVHDASFPTLQAKAFVEKVALMFRPLVDDPALQLTTKLSAQALFAPALEQLLARANAQGKLAVVSRRVEEVKEIMHENIEAMLVQQERVELLEEKAQETSLAARQFKRATTAAKRMHLWNQAKMGLALGTAATVVTAAVVTPIIVAVAL</sequence>
<dbReference type="GO" id="GO:0015031">
    <property type="term" value="P:protein transport"/>
    <property type="evidence" value="ECO:0007669"/>
    <property type="project" value="UniProtKB-KW"/>
</dbReference>
<dbReference type="PANTHER" id="PTHR21136:SF168">
    <property type="entry name" value="VESICLE-ASSOCIATED MEMBRANE PROTEIN 9"/>
    <property type="match status" value="1"/>
</dbReference>
<dbReference type="InterPro" id="IPR001388">
    <property type="entry name" value="Synaptobrevin-like"/>
</dbReference>
<dbReference type="GO" id="GO:0016020">
    <property type="term" value="C:membrane"/>
    <property type="evidence" value="ECO:0007669"/>
    <property type="project" value="InterPro"/>
</dbReference>
<dbReference type="SUPFAM" id="SSF58038">
    <property type="entry name" value="SNARE fusion complex"/>
    <property type="match status" value="1"/>
</dbReference>
<keyword evidence="1" id="KW-0653">Protein transport</keyword>
<keyword evidence="3" id="KW-0812">Transmembrane</keyword>
<evidence type="ECO:0000259" key="4">
    <source>
        <dbReference type="PROSITE" id="PS50892"/>
    </source>
</evidence>
<dbReference type="InterPro" id="IPR051097">
    <property type="entry name" value="Synaptobrevin-like_transport"/>
</dbReference>
<reference evidence="5" key="1">
    <citation type="submission" date="2021-05" db="EMBL/GenBank/DDBJ databases">
        <title>The genome of the haptophyte Pavlova lutheri (Diacronema luteri, Pavlovales) - a model for lipid biosynthesis in eukaryotic algae.</title>
        <authorList>
            <person name="Hulatt C.J."/>
            <person name="Posewitz M.C."/>
        </authorList>
    </citation>
    <scope>NUCLEOTIDE SEQUENCE</scope>
    <source>
        <strain evidence="5">NIVA-4/92</strain>
    </source>
</reference>
<comment type="caution">
    <text evidence="5">The sequence shown here is derived from an EMBL/GenBank/DDBJ whole genome shotgun (WGS) entry which is preliminary data.</text>
</comment>
<feature type="transmembrane region" description="Helical" evidence="3">
    <location>
        <begin position="159"/>
        <end position="183"/>
    </location>
</feature>
<dbReference type="InterPro" id="IPR042855">
    <property type="entry name" value="V_SNARE_CC"/>
</dbReference>
<dbReference type="PROSITE" id="PS50892">
    <property type="entry name" value="V_SNARE"/>
    <property type="match status" value="1"/>
</dbReference>
<evidence type="ECO:0000256" key="1">
    <source>
        <dbReference type="ARBA" id="ARBA00022927"/>
    </source>
</evidence>
<name>A0A8J5XS92_DIALT</name>